<dbReference type="Proteomes" id="UP000308600">
    <property type="component" value="Unassembled WGS sequence"/>
</dbReference>
<evidence type="ECO:0000313" key="1">
    <source>
        <dbReference type="EMBL" id="TFK61859.1"/>
    </source>
</evidence>
<keyword evidence="2" id="KW-1185">Reference proteome</keyword>
<reference evidence="1 2" key="1">
    <citation type="journal article" date="2019" name="Nat. Ecol. Evol.">
        <title>Megaphylogeny resolves global patterns of mushroom evolution.</title>
        <authorList>
            <person name="Varga T."/>
            <person name="Krizsan K."/>
            <person name="Foldi C."/>
            <person name="Dima B."/>
            <person name="Sanchez-Garcia M."/>
            <person name="Sanchez-Ramirez S."/>
            <person name="Szollosi G.J."/>
            <person name="Szarkandi J.G."/>
            <person name="Papp V."/>
            <person name="Albert L."/>
            <person name="Andreopoulos W."/>
            <person name="Angelini C."/>
            <person name="Antonin V."/>
            <person name="Barry K.W."/>
            <person name="Bougher N.L."/>
            <person name="Buchanan P."/>
            <person name="Buyck B."/>
            <person name="Bense V."/>
            <person name="Catcheside P."/>
            <person name="Chovatia M."/>
            <person name="Cooper J."/>
            <person name="Damon W."/>
            <person name="Desjardin D."/>
            <person name="Finy P."/>
            <person name="Geml J."/>
            <person name="Haridas S."/>
            <person name="Hughes K."/>
            <person name="Justo A."/>
            <person name="Karasinski D."/>
            <person name="Kautmanova I."/>
            <person name="Kiss B."/>
            <person name="Kocsube S."/>
            <person name="Kotiranta H."/>
            <person name="LaButti K.M."/>
            <person name="Lechner B.E."/>
            <person name="Liimatainen K."/>
            <person name="Lipzen A."/>
            <person name="Lukacs Z."/>
            <person name="Mihaltcheva S."/>
            <person name="Morgado L.N."/>
            <person name="Niskanen T."/>
            <person name="Noordeloos M.E."/>
            <person name="Ohm R.A."/>
            <person name="Ortiz-Santana B."/>
            <person name="Ovrebo C."/>
            <person name="Racz N."/>
            <person name="Riley R."/>
            <person name="Savchenko A."/>
            <person name="Shiryaev A."/>
            <person name="Soop K."/>
            <person name="Spirin V."/>
            <person name="Szebenyi C."/>
            <person name="Tomsovsky M."/>
            <person name="Tulloss R.E."/>
            <person name="Uehling J."/>
            <person name="Grigoriev I.V."/>
            <person name="Vagvolgyi C."/>
            <person name="Papp T."/>
            <person name="Martin F.M."/>
            <person name="Miettinen O."/>
            <person name="Hibbett D.S."/>
            <person name="Nagy L.G."/>
        </authorList>
    </citation>
    <scope>NUCLEOTIDE SEQUENCE [LARGE SCALE GENOMIC DNA]</scope>
    <source>
        <strain evidence="1 2">NL-1719</strain>
    </source>
</reference>
<gene>
    <name evidence="1" type="ORF">BDN72DRAFT_903739</name>
</gene>
<dbReference type="EMBL" id="ML208624">
    <property type="protein sequence ID" value="TFK61859.1"/>
    <property type="molecule type" value="Genomic_DNA"/>
</dbReference>
<accession>A0ACD3A8X6</accession>
<evidence type="ECO:0000313" key="2">
    <source>
        <dbReference type="Proteomes" id="UP000308600"/>
    </source>
</evidence>
<proteinExistence type="predicted"/>
<protein>
    <submittedName>
        <fullName evidence="1">Uncharacterized protein</fullName>
    </submittedName>
</protein>
<sequence length="268" mass="30915">MNNNFSITIPEDLEREIFELAANTSPSCRITLACVSKKVNCWVLPKLYRSLLFSHQEIFSYPDTFSRYGHYTQDIVFDVPYGEMGLTQCLPYFPCVQSLFFSKAYLGDAFLRAARNYPCLKELWVYLSVDLNVTNYGSKSFVNLTHLALFKSVRSWNEVEAIQYFPVLSHILFVDPDEVVLVRTLASCHRLELVLAAKPTPQEVVKQARRYRKKEWKVEFLAQTYGQVQDIRLVAFWLVGWTNLLNRWGTSRLWSGGEDVVAARAAGR</sequence>
<name>A0ACD3A8X6_9AGAR</name>
<organism evidence="1 2">
    <name type="scientific">Pluteus cervinus</name>
    <dbReference type="NCBI Taxonomy" id="181527"/>
    <lineage>
        <taxon>Eukaryota</taxon>
        <taxon>Fungi</taxon>
        <taxon>Dikarya</taxon>
        <taxon>Basidiomycota</taxon>
        <taxon>Agaricomycotina</taxon>
        <taxon>Agaricomycetes</taxon>
        <taxon>Agaricomycetidae</taxon>
        <taxon>Agaricales</taxon>
        <taxon>Pluteineae</taxon>
        <taxon>Pluteaceae</taxon>
        <taxon>Pluteus</taxon>
    </lineage>
</organism>